<accession>A0ABV6RSF9</accession>
<organism evidence="1 2">
    <name type="scientific">Lysobacter korlensis</name>
    <dbReference type="NCBI Taxonomy" id="553636"/>
    <lineage>
        <taxon>Bacteria</taxon>
        <taxon>Pseudomonadati</taxon>
        <taxon>Pseudomonadota</taxon>
        <taxon>Gammaproteobacteria</taxon>
        <taxon>Lysobacterales</taxon>
        <taxon>Lysobacteraceae</taxon>
        <taxon>Lysobacter</taxon>
    </lineage>
</organism>
<dbReference type="Proteomes" id="UP001589896">
    <property type="component" value="Unassembled WGS sequence"/>
</dbReference>
<evidence type="ECO:0000313" key="1">
    <source>
        <dbReference type="EMBL" id="MFC0679332.1"/>
    </source>
</evidence>
<name>A0ABV6RSF9_9GAMM</name>
<proteinExistence type="predicted"/>
<protein>
    <recommendedName>
        <fullName evidence="3">Integrase catalytic domain-containing protein</fullName>
    </recommendedName>
</protein>
<dbReference type="EMBL" id="JBHLTG010000003">
    <property type="protein sequence ID" value="MFC0679332.1"/>
    <property type="molecule type" value="Genomic_DNA"/>
</dbReference>
<dbReference type="RefSeq" id="WP_386669983.1">
    <property type="nucleotide sequence ID" value="NZ_JBHLTG010000003.1"/>
</dbReference>
<evidence type="ECO:0000313" key="2">
    <source>
        <dbReference type="Proteomes" id="UP001589896"/>
    </source>
</evidence>
<comment type="caution">
    <text evidence="1">The sequence shown here is derived from an EMBL/GenBank/DDBJ whole genome shotgun (WGS) entry which is preliminary data.</text>
</comment>
<keyword evidence="2" id="KW-1185">Reference proteome</keyword>
<reference evidence="1 2" key="1">
    <citation type="submission" date="2024-09" db="EMBL/GenBank/DDBJ databases">
        <authorList>
            <person name="Sun Q."/>
            <person name="Mori K."/>
        </authorList>
    </citation>
    <scope>NUCLEOTIDE SEQUENCE [LARGE SCALE GENOMIC DNA]</scope>
    <source>
        <strain evidence="1 2">KCTC 23076</strain>
    </source>
</reference>
<sequence length="89" mass="9754">MNLTSFSRFKDREAARSAVFEYVELFYNRVRIAFGAGISVAGAGGAGIPTGQVCILTTCLWNAGQPNLTPFFFFCLFCGQKNPDQSRGF</sequence>
<gene>
    <name evidence="1" type="ORF">ACFFGH_15970</name>
</gene>
<evidence type="ECO:0008006" key="3">
    <source>
        <dbReference type="Google" id="ProtNLM"/>
    </source>
</evidence>